<evidence type="ECO:0000313" key="2">
    <source>
        <dbReference type="Proteomes" id="UP000603545"/>
    </source>
</evidence>
<gene>
    <name evidence="1" type="ORF">H8E80_07765</name>
</gene>
<dbReference type="InterPro" id="IPR043519">
    <property type="entry name" value="NT_sf"/>
</dbReference>
<reference evidence="1 2" key="1">
    <citation type="submission" date="2020-08" db="EMBL/GenBank/DDBJ databases">
        <title>Bridging the membrane lipid divide: bacteria of the FCB group superphylum have the potential to synthesize archaeal ether lipids.</title>
        <authorList>
            <person name="Villanueva L."/>
            <person name="Von Meijenfeldt F.A.B."/>
            <person name="Westbye A.B."/>
            <person name="Yadav S."/>
            <person name="Hopmans E.C."/>
            <person name="Dutilh B.E."/>
            <person name="Sinninghe Damste J.S."/>
        </authorList>
    </citation>
    <scope>NUCLEOTIDE SEQUENCE [LARGE SCALE GENOMIC DNA]</scope>
    <source>
        <strain evidence="1">NIOZ-UU82</strain>
    </source>
</reference>
<dbReference type="Proteomes" id="UP000603545">
    <property type="component" value="Unassembled WGS sequence"/>
</dbReference>
<proteinExistence type="predicted"/>
<sequence length="173" mass="19596">MTKKEFFKAVSNGEEDVIQIFLDALSTANVDYCVIGGLAVNAYAEPLVSLDLDIVVAINDIETACKAVEVHFKIERFAHSVNISSNKSDLRIQLQIDQRYQSFIARAATHSVLGYEMKVAIVEDVLQGKIWAYSDEQRRKSKRQKDLADIIRLIETYPHLVDQLPDSIRKIVE</sequence>
<comment type="caution">
    <text evidence="1">The sequence shown here is derived from an EMBL/GenBank/DDBJ whole genome shotgun (WGS) entry which is preliminary data.</text>
</comment>
<evidence type="ECO:0000313" key="1">
    <source>
        <dbReference type="EMBL" id="MBC8199923.1"/>
    </source>
</evidence>
<dbReference type="Gene3D" id="3.30.460.40">
    <property type="match status" value="1"/>
</dbReference>
<organism evidence="1 2">
    <name type="scientific">Candidatus Desulfaltia bathyphila</name>
    <dbReference type="NCBI Taxonomy" id="2841697"/>
    <lineage>
        <taxon>Bacteria</taxon>
        <taxon>Pseudomonadati</taxon>
        <taxon>Thermodesulfobacteriota</taxon>
        <taxon>Desulfobacteria</taxon>
        <taxon>Desulfobacterales</taxon>
        <taxon>Desulfobacterales incertae sedis</taxon>
        <taxon>Candidatus Desulfaltia</taxon>
    </lineage>
</organism>
<accession>A0A8J6N7R1</accession>
<dbReference type="SUPFAM" id="SSF81301">
    <property type="entry name" value="Nucleotidyltransferase"/>
    <property type="match status" value="1"/>
</dbReference>
<name>A0A8J6N7R1_9BACT</name>
<protein>
    <submittedName>
        <fullName evidence="1">Uncharacterized protein</fullName>
    </submittedName>
</protein>
<dbReference type="EMBL" id="JACNLL010000069">
    <property type="protein sequence ID" value="MBC8199923.1"/>
    <property type="molecule type" value="Genomic_DNA"/>
</dbReference>
<dbReference type="AlphaFoldDB" id="A0A8J6N7R1"/>